<keyword evidence="4" id="KW-1185">Reference proteome</keyword>
<accession>A0A1I6N0C7</accession>
<name>A0A1I6N0C7_9BACT</name>
<feature type="transmembrane region" description="Helical" evidence="2">
    <location>
        <begin position="259"/>
        <end position="279"/>
    </location>
</feature>
<evidence type="ECO:0000313" key="3">
    <source>
        <dbReference type="EMBL" id="SFS21413.1"/>
    </source>
</evidence>
<feature type="region of interest" description="Disordered" evidence="1">
    <location>
        <begin position="322"/>
        <end position="362"/>
    </location>
</feature>
<feature type="transmembrane region" description="Helical" evidence="2">
    <location>
        <begin position="229"/>
        <end position="247"/>
    </location>
</feature>
<dbReference type="RefSeq" id="WP_089843482.1">
    <property type="nucleotide sequence ID" value="NZ_FOZL01000002.1"/>
</dbReference>
<dbReference type="Proteomes" id="UP000199024">
    <property type="component" value="Unassembled WGS sequence"/>
</dbReference>
<feature type="transmembrane region" description="Helical" evidence="2">
    <location>
        <begin position="20"/>
        <end position="38"/>
    </location>
</feature>
<protein>
    <submittedName>
        <fullName evidence="3">Uncharacterized protein</fullName>
    </submittedName>
</protein>
<dbReference type="STRING" id="474950.SAMN05421771_4183"/>
<feature type="transmembrane region" description="Helical" evidence="2">
    <location>
        <begin position="86"/>
        <end position="104"/>
    </location>
</feature>
<keyword evidence="2" id="KW-0812">Transmembrane</keyword>
<feature type="transmembrane region" description="Helical" evidence="2">
    <location>
        <begin position="125"/>
        <end position="151"/>
    </location>
</feature>
<keyword evidence="2" id="KW-0472">Membrane</keyword>
<gene>
    <name evidence="3" type="ORF">SAMN05421771_4183</name>
</gene>
<keyword evidence="2" id="KW-1133">Transmembrane helix</keyword>
<dbReference type="AlphaFoldDB" id="A0A1I6N0C7"/>
<reference evidence="3 4" key="1">
    <citation type="submission" date="2016-10" db="EMBL/GenBank/DDBJ databases">
        <authorList>
            <person name="de Groot N.N."/>
        </authorList>
    </citation>
    <scope>NUCLEOTIDE SEQUENCE [LARGE SCALE GENOMIC DNA]</scope>
    <source>
        <strain evidence="3 4">DSM 21001</strain>
    </source>
</reference>
<evidence type="ECO:0000313" key="4">
    <source>
        <dbReference type="Proteomes" id="UP000199024"/>
    </source>
</evidence>
<evidence type="ECO:0000256" key="1">
    <source>
        <dbReference type="SAM" id="MobiDB-lite"/>
    </source>
</evidence>
<dbReference type="EMBL" id="FOZL01000002">
    <property type="protein sequence ID" value="SFS21413.1"/>
    <property type="molecule type" value="Genomic_DNA"/>
</dbReference>
<evidence type="ECO:0000256" key="2">
    <source>
        <dbReference type="SAM" id="Phobius"/>
    </source>
</evidence>
<sequence length="362" mass="39815">MPRSPFLHGLSLAVRNPRPLLWTYFFNASLAWAAGFGLRSQYAAVTQDSLAAQRLIGGFDLGFLLDAGHRIGTGAPGTLRASMLGIPVYVLAYFLLVPGTLYAYQTEKTLGLSGIVRRGVEGFLSFFRITLLTLLIAVPVLGLAAVVQAAWTHFLDQRMPSEAGFFLRMAGAFVVFLIFCLIRLYFDLVEVHTVECSMKLRPNGKPDRRVRKALKPALRSLRAHFGSTYFLFVALALTGGLAVYFFGLSALRHLGQPRAWPTLLLAQLGLFLMLFMRFWQRGAETILVQMVAPPERRSLSFGPPTDVDRRASRAPVAIVATDPIPAQEPIAPSLDAPDPGVFHHDVEPLAQTPSEAPKELLD</sequence>
<organism evidence="3 4">
    <name type="scientific">Granulicella pectinivorans</name>
    <dbReference type="NCBI Taxonomy" id="474950"/>
    <lineage>
        <taxon>Bacteria</taxon>
        <taxon>Pseudomonadati</taxon>
        <taxon>Acidobacteriota</taxon>
        <taxon>Terriglobia</taxon>
        <taxon>Terriglobales</taxon>
        <taxon>Acidobacteriaceae</taxon>
        <taxon>Granulicella</taxon>
    </lineage>
</organism>
<proteinExistence type="predicted"/>
<dbReference type="OrthoDB" id="112407at2"/>
<feature type="transmembrane region" description="Helical" evidence="2">
    <location>
        <begin position="163"/>
        <end position="186"/>
    </location>
</feature>